<keyword evidence="5" id="KW-0028">Amino-acid biosynthesis</keyword>
<dbReference type="EMBL" id="PFPS01000121">
    <property type="protein sequence ID" value="PJA02032.1"/>
    <property type="molecule type" value="Genomic_DNA"/>
</dbReference>
<dbReference type="SUPFAM" id="SSF69864">
    <property type="entry name" value="Argininosuccinate synthetase, C-terminal domain"/>
    <property type="match status" value="1"/>
</dbReference>
<feature type="domain" description="Arginosuccinate synthase-like N-terminal" evidence="8">
    <location>
        <begin position="8"/>
        <end position="168"/>
    </location>
</feature>
<dbReference type="PANTHER" id="PTHR11587">
    <property type="entry name" value="ARGININOSUCCINATE SYNTHASE"/>
    <property type="match status" value="1"/>
</dbReference>
<evidence type="ECO:0000259" key="8">
    <source>
        <dbReference type="Pfam" id="PF00764"/>
    </source>
</evidence>
<dbReference type="AlphaFoldDB" id="A0A2M7VJM2"/>
<protein>
    <recommendedName>
        <fullName evidence="2">argininosuccinate synthase</fullName>
        <ecNumber evidence="2">6.3.4.5</ecNumber>
    </recommendedName>
</protein>
<evidence type="ECO:0000256" key="4">
    <source>
        <dbReference type="ARBA" id="ARBA00022598"/>
    </source>
</evidence>
<accession>A0A2M7VJM2</accession>
<dbReference type="FunFam" id="3.40.50.620:FF:000019">
    <property type="entry name" value="Argininosuccinate synthase"/>
    <property type="match status" value="1"/>
</dbReference>
<comment type="caution">
    <text evidence="10">The sequence shown here is derived from an EMBL/GenBank/DDBJ whole genome shotgun (WGS) entry which is preliminary data.</text>
</comment>
<dbReference type="Pfam" id="PF00764">
    <property type="entry name" value="Arginosuc_synth"/>
    <property type="match status" value="1"/>
</dbReference>
<keyword evidence="7" id="KW-0067">ATP-binding</keyword>
<dbReference type="CDD" id="cd01999">
    <property type="entry name" value="ASS"/>
    <property type="match status" value="1"/>
</dbReference>
<dbReference type="Gene3D" id="3.90.1260.10">
    <property type="entry name" value="Argininosuccinate synthetase, chain A, domain 2"/>
    <property type="match status" value="1"/>
</dbReference>
<dbReference type="InterPro" id="IPR014729">
    <property type="entry name" value="Rossmann-like_a/b/a_fold"/>
</dbReference>
<evidence type="ECO:0000256" key="1">
    <source>
        <dbReference type="ARBA" id="ARBA00004967"/>
    </source>
</evidence>
<comment type="pathway">
    <text evidence="1">Amino-acid biosynthesis; L-arginine biosynthesis; L-arginine from L-ornithine and carbamoyl phosphate: step 2/3.</text>
</comment>
<organism evidence="10 11">
    <name type="scientific">bacterium (Candidatus Gribaldobacteria) CG_4_10_14_0_2_um_filter_36_18</name>
    <dbReference type="NCBI Taxonomy" id="2014264"/>
    <lineage>
        <taxon>Bacteria</taxon>
        <taxon>Candidatus Gribaldobacteria</taxon>
    </lineage>
</organism>
<dbReference type="Proteomes" id="UP000231469">
    <property type="component" value="Unassembled WGS sequence"/>
</dbReference>
<evidence type="ECO:0000256" key="7">
    <source>
        <dbReference type="ARBA" id="ARBA00022840"/>
    </source>
</evidence>
<evidence type="ECO:0000256" key="2">
    <source>
        <dbReference type="ARBA" id="ARBA00012286"/>
    </source>
</evidence>
<gene>
    <name evidence="10" type="ORF">COX73_02955</name>
</gene>
<evidence type="ECO:0000313" key="10">
    <source>
        <dbReference type="EMBL" id="PJA02032.1"/>
    </source>
</evidence>
<keyword evidence="6" id="KW-0547">Nucleotide-binding</keyword>
<dbReference type="Pfam" id="PF20979">
    <property type="entry name" value="Arginosuc_syn_C"/>
    <property type="match status" value="1"/>
</dbReference>
<dbReference type="UniPathway" id="UPA00068">
    <property type="reaction ID" value="UER00113"/>
</dbReference>
<evidence type="ECO:0000256" key="3">
    <source>
        <dbReference type="ARBA" id="ARBA00022571"/>
    </source>
</evidence>
<dbReference type="NCBIfam" id="NF001770">
    <property type="entry name" value="PRK00509.1"/>
    <property type="match status" value="1"/>
</dbReference>
<evidence type="ECO:0000259" key="9">
    <source>
        <dbReference type="Pfam" id="PF20979"/>
    </source>
</evidence>
<dbReference type="NCBIfam" id="TIGR00032">
    <property type="entry name" value="argG"/>
    <property type="match status" value="1"/>
</dbReference>
<dbReference type="PROSITE" id="PS00564">
    <property type="entry name" value="ARGININOSUCCIN_SYN_1"/>
    <property type="match status" value="1"/>
</dbReference>
<dbReference type="InterPro" id="IPR018223">
    <property type="entry name" value="Arginosuc_synth_CS"/>
</dbReference>
<dbReference type="GO" id="GO:0000050">
    <property type="term" value="P:urea cycle"/>
    <property type="evidence" value="ECO:0007669"/>
    <property type="project" value="TreeGrafter"/>
</dbReference>
<sequence length="408" mass="45210">MKNNKNKKVVLAFSGGLDTSFCVLYLKEQGYDVITMTVDTGGFSKLDQKYIAKQSKLVGALKHYFIDGKKELYDKVVSYIIKGNILRGGVYPLSAGPERLIIATKLVEIAKKENALAVAHGSTGAGNDQVRFEVTINVLASELRIIAPIRDLSITREEELKILEKNNISIPTVTKAYSINKGMLGVTIGGKETKGSWDSPPDNIYKEFTPIKKTPNSAQEMIISFKKGLPSHIDGKLMSGVEIMEFLNVLGMKHGIGKDIHLGNTILGIKGRVMFIAPASLILIKAHKELEKLVLTKWQSFWKEILANVYGDFLHEALYFDPVMRDIEAMIDSSQKYVTGKAKIKLLKGNVIIEGCQSPYSLMNPGVATYGEKNILWSGKEAAGFCKIYGLQSKLAKKVEVLNRKYEK</sequence>
<dbReference type="GO" id="GO:0004055">
    <property type="term" value="F:argininosuccinate synthase activity"/>
    <property type="evidence" value="ECO:0007669"/>
    <property type="project" value="UniProtKB-EC"/>
</dbReference>
<keyword evidence="3" id="KW-0055">Arginine biosynthesis</keyword>
<dbReference type="PANTHER" id="PTHR11587:SF2">
    <property type="entry name" value="ARGININOSUCCINATE SYNTHASE"/>
    <property type="match status" value="1"/>
</dbReference>
<dbReference type="InterPro" id="IPR024074">
    <property type="entry name" value="AS_cat/multimer_dom_body"/>
</dbReference>
<keyword evidence="4" id="KW-0436">Ligase</keyword>
<dbReference type="InterPro" id="IPR048268">
    <property type="entry name" value="Arginosuc_syn_C"/>
</dbReference>
<dbReference type="GO" id="GO:0000053">
    <property type="term" value="P:argininosuccinate metabolic process"/>
    <property type="evidence" value="ECO:0007669"/>
    <property type="project" value="TreeGrafter"/>
</dbReference>
<dbReference type="Gene3D" id="3.40.50.620">
    <property type="entry name" value="HUPs"/>
    <property type="match status" value="1"/>
</dbReference>
<evidence type="ECO:0000256" key="6">
    <source>
        <dbReference type="ARBA" id="ARBA00022741"/>
    </source>
</evidence>
<dbReference type="InterPro" id="IPR001518">
    <property type="entry name" value="Arginosuc_synth"/>
</dbReference>
<dbReference type="GO" id="GO:0005737">
    <property type="term" value="C:cytoplasm"/>
    <property type="evidence" value="ECO:0007669"/>
    <property type="project" value="TreeGrafter"/>
</dbReference>
<evidence type="ECO:0000313" key="11">
    <source>
        <dbReference type="Proteomes" id="UP000231469"/>
    </source>
</evidence>
<dbReference type="GO" id="GO:0005524">
    <property type="term" value="F:ATP binding"/>
    <property type="evidence" value="ECO:0007669"/>
    <property type="project" value="UniProtKB-KW"/>
</dbReference>
<name>A0A2M7VJM2_9BACT</name>
<feature type="domain" description="Arginosuccinate synthase C-terminal" evidence="9">
    <location>
        <begin position="177"/>
        <end position="395"/>
    </location>
</feature>
<dbReference type="InterPro" id="IPR048267">
    <property type="entry name" value="Arginosuc_syn_N"/>
</dbReference>
<proteinExistence type="predicted"/>
<reference evidence="11" key="1">
    <citation type="submission" date="2017-09" db="EMBL/GenBank/DDBJ databases">
        <title>Depth-based differentiation of microbial function through sediment-hosted aquifers and enrichment of novel symbionts in the deep terrestrial subsurface.</title>
        <authorList>
            <person name="Probst A.J."/>
            <person name="Ladd B."/>
            <person name="Jarett J.K."/>
            <person name="Geller-Mcgrath D.E."/>
            <person name="Sieber C.M.K."/>
            <person name="Emerson J.B."/>
            <person name="Anantharaman K."/>
            <person name="Thomas B.C."/>
            <person name="Malmstrom R."/>
            <person name="Stieglmeier M."/>
            <person name="Klingl A."/>
            <person name="Woyke T."/>
            <person name="Ryan C.M."/>
            <person name="Banfield J.F."/>
        </authorList>
    </citation>
    <scope>NUCLEOTIDE SEQUENCE [LARGE SCALE GENOMIC DNA]</scope>
</reference>
<dbReference type="SUPFAM" id="SSF52402">
    <property type="entry name" value="Adenine nucleotide alpha hydrolases-like"/>
    <property type="match status" value="1"/>
</dbReference>
<dbReference type="GO" id="GO:0006526">
    <property type="term" value="P:L-arginine biosynthetic process"/>
    <property type="evidence" value="ECO:0007669"/>
    <property type="project" value="UniProtKB-UniPathway"/>
</dbReference>
<evidence type="ECO:0000256" key="5">
    <source>
        <dbReference type="ARBA" id="ARBA00022605"/>
    </source>
</evidence>
<dbReference type="InterPro" id="IPR023434">
    <property type="entry name" value="Arginosuc_synth_type_1_subfam"/>
</dbReference>
<dbReference type="EC" id="6.3.4.5" evidence="2"/>